<proteinExistence type="predicted"/>
<dbReference type="GO" id="GO:0003700">
    <property type="term" value="F:DNA-binding transcription factor activity"/>
    <property type="evidence" value="ECO:0007669"/>
    <property type="project" value="InterPro"/>
</dbReference>
<evidence type="ECO:0000313" key="9">
    <source>
        <dbReference type="Proteomes" id="UP000886885"/>
    </source>
</evidence>
<keyword evidence="3" id="KW-0238">DNA-binding</keyword>
<dbReference type="PANTHER" id="PTHR31003:SF16">
    <property type="entry name" value="TRANSCRIPTION FACTOR HHO2"/>
    <property type="match status" value="1"/>
</dbReference>
<feature type="domain" description="HTH myb-type" evidence="7">
    <location>
        <begin position="215"/>
        <end position="268"/>
    </location>
</feature>
<dbReference type="InterPro" id="IPR044787">
    <property type="entry name" value="HHO5-like"/>
</dbReference>
<keyword evidence="9" id="KW-1185">Reference proteome</keyword>
<dbReference type="InterPro" id="IPR006447">
    <property type="entry name" value="Myb_dom_plants"/>
</dbReference>
<dbReference type="PANTHER" id="PTHR31003">
    <property type="entry name" value="MYB FAMILY TRANSCRIPTION FACTOR"/>
    <property type="match status" value="1"/>
</dbReference>
<evidence type="ECO:0000256" key="2">
    <source>
        <dbReference type="ARBA" id="ARBA00023015"/>
    </source>
</evidence>
<evidence type="ECO:0000256" key="6">
    <source>
        <dbReference type="SAM" id="MobiDB-lite"/>
    </source>
</evidence>
<dbReference type="InterPro" id="IPR001005">
    <property type="entry name" value="SANT/Myb"/>
</dbReference>
<dbReference type="Pfam" id="PF26575">
    <property type="entry name" value="HHO5_N"/>
    <property type="match status" value="1"/>
</dbReference>
<keyword evidence="2" id="KW-0805">Transcription regulation</keyword>
<gene>
    <name evidence="8" type="ORF">POTOM_038126</name>
</gene>
<organism evidence="8 9">
    <name type="scientific">Populus tomentosa</name>
    <name type="common">Chinese white poplar</name>
    <dbReference type="NCBI Taxonomy" id="118781"/>
    <lineage>
        <taxon>Eukaryota</taxon>
        <taxon>Viridiplantae</taxon>
        <taxon>Streptophyta</taxon>
        <taxon>Embryophyta</taxon>
        <taxon>Tracheophyta</taxon>
        <taxon>Spermatophyta</taxon>
        <taxon>Magnoliopsida</taxon>
        <taxon>eudicotyledons</taxon>
        <taxon>Gunneridae</taxon>
        <taxon>Pentapetalae</taxon>
        <taxon>rosids</taxon>
        <taxon>fabids</taxon>
        <taxon>Malpighiales</taxon>
        <taxon>Salicaceae</taxon>
        <taxon>Saliceae</taxon>
        <taxon>Populus</taxon>
    </lineage>
</organism>
<comment type="caution">
    <text evidence="8">The sequence shown here is derived from an EMBL/GenBank/DDBJ whole genome shotgun (WGS) entry which is preliminary data.</text>
</comment>
<dbReference type="AlphaFoldDB" id="A0A8X7YW70"/>
<evidence type="ECO:0000256" key="4">
    <source>
        <dbReference type="ARBA" id="ARBA00023163"/>
    </source>
</evidence>
<name>A0A8X7YW70_POPTO</name>
<evidence type="ECO:0000313" key="8">
    <source>
        <dbReference type="EMBL" id="KAG6757801.1"/>
    </source>
</evidence>
<dbReference type="OrthoDB" id="1908613at2759"/>
<feature type="compositionally biased region" description="Basic and acidic residues" evidence="6">
    <location>
        <begin position="87"/>
        <end position="97"/>
    </location>
</feature>
<feature type="compositionally biased region" description="Basic and acidic residues" evidence="6">
    <location>
        <begin position="206"/>
        <end position="216"/>
    </location>
</feature>
<evidence type="ECO:0000256" key="5">
    <source>
        <dbReference type="ARBA" id="ARBA00023242"/>
    </source>
</evidence>
<protein>
    <recommendedName>
        <fullName evidence="7">HTH myb-type domain-containing protein</fullName>
    </recommendedName>
</protein>
<dbReference type="InterPro" id="IPR058673">
    <property type="entry name" value="HHO5-like_N"/>
</dbReference>
<evidence type="ECO:0000256" key="1">
    <source>
        <dbReference type="ARBA" id="ARBA00004123"/>
    </source>
</evidence>
<dbReference type="GO" id="GO:0005634">
    <property type="term" value="C:nucleus"/>
    <property type="evidence" value="ECO:0007669"/>
    <property type="project" value="UniProtKB-SubCell"/>
</dbReference>
<feature type="region of interest" description="Disordered" evidence="6">
    <location>
        <begin position="156"/>
        <end position="222"/>
    </location>
</feature>
<dbReference type="Proteomes" id="UP000886885">
    <property type="component" value="Chromosome 10D"/>
</dbReference>
<dbReference type="EMBL" id="JAAWWB010000020">
    <property type="protein sequence ID" value="KAG6757801.1"/>
    <property type="molecule type" value="Genomic_DNA"/>
</dbReference>
<dbReference type="GO" id="GO:0003677">
    <property type="term" value="F:DNA binding"/>
    <property type="evidence" value="ECO:0007669"/>
    <property type="project" value="UniProtKB-KW"/>
</dbReference>
<dbReference type="InterPro" id="IPR017930">
    <property type="entry name" value="Myb_dom"/>
</dbReference>
<accession>A0A8X7YW70</accession>
<dbReference type="PROSITE" id="PS51294">
    <property type="entry name" value="HTH_MYB"/>
    <property type="match status" value="1"/>
</dbReference>
<feature type="compositionally biased region" description="Polar residues" evidence="6">
    <location>
        <begin position="53"/>
        <end position="65"/>
    </location>
</feature>
<feature type="region of interest" description="Disordered" evidence="6">
    <location>
        <begin position="46"/>
        <end position="122"/>
    </location>
</feature>
<feature type="compositionally biased region" description="Low complexity" evidence="6">
    <location>
        <begin position="388"/>
        <end position="408"/>
    </location>
</feature>
<feature type="compositionally biased region" description="Basic and acidic residues" evidence="6">
    <location>
        <begin position="369"/>
        <end position="387"/>
    </location>
</feature>
<dbReference type="NCBIfam" id="TIGR01557">
    <property type="entry name" value="myb_SHAQKYF"/>
    <property type="match status" value="1"/>
</dbReference>
<evidence type="ECO:0000259" key="7">
    <source>
        <dbReference type="PROSITE" id="PS51294"/>
    </source>
</evidence>
<keyword evidence="4" id="KW-0804">Transcription</keyword>
<reference evidence="8" key="1">
    <citation type="journal article" date="2020" name="bioRxiv">
        <title>Hybrid origin of Populus tomentosa Carr. identified through genome sequencing and phylogenomic analysis.</title>
        <authorList>
            <person name="An X."/>
            <person name="Gao K."/>
            <person name="Chen Z."/>
            <person name="Li J."/>
            <person name="Yang X."/>
            <person name="Yang X."/>
            <person name="Zhou J."/>
            <person name="Guo T."/>
            <person name="Zhao T."/>
            <person name="Huang S."/>
            <person name="Miao D."/>
            <person name="Khan W.U."/>
            <person name="Rao P."/>
            <person name="Ye M."/>
            <person name="Lei B."/>
            <person name="Liao W."/>
            <person name="Wang J."/>
            <person name="Ji L."/>
            <person name="Li Y."/>
            <person name="Guo B."/>
            <person name="Mustafa N.S."/>
            <person name="Li S."/>
            <person name="Yun Q."/>
            <person name="Keller S.R."/>
            <person name="Mao J."/>
            <person name="Zhang R."/>
            <person name="Strauss S.H."/>
        </authorList>
    </citation>
    <scope>NUCLEOTIDE SEQUENCE</scope>
    <source>
        <strain evidence="8">GM15</strain>
        <tissue evidence="8">Leaf</tissue>
    </source>
</reference>
<feature type="compositionally biased region" description="Low complexity" evidence="6">
    <location>
        <begin position="177"/>
        <end position="196"/>
    </location>
</feature>
<dbReference type="Pfam" id="PF00249">
    <property type="entry name" value="Myb_DNA-binding"/>
    <property type="match status" value="1"/>
</dbReference>
<comment type="subcellular location">
    <subcellularLocation>
        <location evidence="1">Nucleus</location>
    </subcellularLocation>
</comment>
<keyword evidence="5" id="KW-0539">Nucleus</keyword>
<feature type="region of interest" description="Disordered" evidence="6">
    <location>
        <begin position="356"/>
        <end position="408"/>
    </location>
</feature>
<sequence>MQRCHEYVEALEEERRKIQVFERELPLCLELVTQAIEACKRELSGTTEDHNMHGQSECSEQTSSEGPVLEEFIPIKRTHSSDDDENDNNHDDDDHQEQQSQNKNKRNKSNSSISNNDHKKKSDWLRSVQLWNQSPDPPQKQDLPRKAAVTEVKRNGAGGAFQPFHREKSVGKSSNQAISKAPPSVPASATSSIAGAVTGGTGGGGNKKEDKEEGNQRKQRRCWSPELHRRFLHALQQLGGAHATPKQIRELMKVDGLTNDEVKSHLQVDTYDYAWTAVSAYNIRKKLELDRKHKYRLHTRRPSSTVHNNSSQQAPQFVVVGGIWVPPTEYAAVAATTTAGETSTISAANGIYAPLAAPPPAVPQNRQHTQSEHLQSEGRGSHGERGAHSNNSPATSSSTHTTTTSPVF</sequence>
<evidence type="ECO:0000256" key="3">
    <source>
        <dbReference type="ARBA" id="ARBA00023125"/>
    </source>
</evidence>